<evidence type="ECO:0000313" key="1">
    <source>
        <dbReference type="EMBL" id="KTQ86329.1"/>
    </source>
</evidence>
<proteinExistence type="predicted"/>
<dbReference type="Proteomes" id="UP000078272">
    <property type="component" value="Unassembled WGS sequence"/>
</dbReference>
<name>A0A175R4Q9_9HYPH</name>
<organism evidence="1 2">
    <name type="scientific">Aureimonas ureilytica</name>
    <dbReference type="NCBI Taxonomy" id="401562"/>
    <lineage>
        <taxon>Bacteria</taxon>
        <taxon>Pseudomonadati</taxon>
        <taxon>Pseudomonadota</taxon>
        <taxon>Alphaproteobacteria</taxon>
        <taxon>Hyphomicrobiales</taxon>
        <taxon>Aurantimonadaceae</taxon>
        <taxon>Aureimonas</taxon>
    </lineage>
</organism>
<comment type="caution">
    <text evidence="1">The sequence shown here is derived from an EMBL/GenBank/DDBJ whole genome shotgun (WGS) entry which is preliminary data.</text>
</comment>
<gene>
    <name evidence="1" type="ORF">NS226_18150</name>
</gene>
<evidence type="ECO:0000313" key="2">
    <source>
        <dbReference type="Proteomes" id="UP000078272"/>
    </source>
</evidence>
<dbReference type="STRING" id="401562.NS365_12110"/>
<reference evidence="1 2" key="1">
    <citation type="journal article" date="2016" name="Front. Microbiol.">
        <title>Genomic Resource of Rice Seed Associated Bacteria.</title>
        <authorList>
            <person name="Midha S."/>
            <person name="Bansal K."/>
            <person name="Sharma S."/>
            <person name="Kumar N."/>
            <person name="Patil P.P."/>
            <person name="Chaudhry V."/>
            <person name="Patil P.B."/>
        </authorList>
    </citation>
    <scope>NUCLEOTIDE SEQUENCE [LARGE SCALE GENOMIC DNA]</scope>
    <source>
        <strain evidence="1 2">NS226</strain>
    </source>
</reference>
<dbReference type="AlphaFoldDB" id="A0A175R4Q9"/>
<sequence length="78" mass="8585">MSVFDADISIAQAQVEIVNRLRIHTEMVARLLADPSALPPDFSTFLEDIGNAYLDIADEVNRRTLGLQGAYRSSFGSN</sequence>
<dbReference type="EMBL" id="LDPZ01000050">
    <property type="protein sequence ID" value="KTQ86329.1"/>
    <property type="molecule type" value="Genomic_DNA"/>
</dbReference>
<accession>A0A175R4Q9</accession>
<protein>
    <submittedName>
        <fullName evidence="1">Uncharacterized protein</fullName>
    </submittedName>
</protein>